<keyword evidence="5" id="KW-0411">Iron-sulfur</keyword>
<evidence type="ECO:0000259" key="7">
    <source>
        <dbReference type="PROSITE" id="PS51918"/>
    </source>
</evidence>
<dbReference type="SFLD" id="SFLDS00029">
    <property type="entry name" value="Radical_SAM"/>
    <property type="match status" value="1"/>
</dbReference>
<evidence type="ECO:0000256" key="1">
    <source>
        <dbReference type="ARBA" id="ARBA00001966"/>
    </source>
</evidence>
<keyword evidence="3" id="KW-0479">Metal-binding</keyword>
<dbReference type="PROSITE" id="PS51332">
    <property type="entry name" value="B12_BINDING"/>
    <property type="match status" value="1"/>
</dbReference>
<dbReference type="PROSITE" id="PS51918">
    <property type="entry name" value="RADICAL_SAM"/>
    <property type="match status" value="1"/>
</dbReference>
<evidence type="ECO:0000256" key="3">
    <source>
        <dbReference type="ARBA" id="ARBA00022723"/>
    </source>
</evidence>
<dbReference type="CDD" id="cd01335">
    <property type="entry name" value="Radical_SAM"/>
    <property type="match status" value="1"/>
</dbReference>
<reference evidence="8" key="1">
    <citation type="journal article" date="2015" name="Nature">
        <title>Complex archaea that bridge the gap between prokaryotes and eukaryotes.</title>
        <authorList>
            <person name="Spang A."/>
            <person name="Saw J.H."/>
            <person name="Jorgensen S.L."/>
            <person name="Zaremba-Niedzwiedzka K."/>
            <person name="Martijn J."/>
            <person name="Lind A.E."/>
            <person name="van Eijk R."/>
            <person name="Schleper C."/>
            <person name="Guy L."/>
            <person name="Ettema T.J."/>
        </authorList>
    </citation>
    <scope>NUCLEOTIDE SEQUENCE</scope>
</reference>
<dbReference type="GO" id="GO:0051539">
    <property type="term" value="F:4 iron, 4 sulfur cluster binding"/>
    <property type="evidence" value="ECO:0007669"/>
    <property type="project" value="UniProtKB-KW"/>
</dbReference>
<comment type="caution">
    <text evidence="8">The sequence shown here is derived from an EMBL/GenBank/DDBJ whole genome shotgun (WGS) entry which is preliminary data.</text>
</comment>
<dbReference type="GO" id="GO:0003824">
    <property type="term" value="F:catalytic activity"/>
    <property type="evidence" value="ECO:0007669"/>
    <property type="project" value="InterPro"/>
</dbReference>
<dbReference type="PANTHER" id="PTHR43409">
    <property type="entry name" value="ANAEROBIC MAGNESIUM-PROTOPORPHYRIN IX MONOMETHYL ESTER CYCLASE-RELATED"/>
    <property type="match status" value="1"/>
</dbReference>
<dbReference type="SMART" id="SM00729">
    <property type="entry name" value="Elp3"/>
    <property type="match status" value="1"/>
</dbReference>
<keyword evidence="4" id="KW-0408">Iron</keyword>
<accession>A0A0F9UQS1</accession>
<evidence type="ECO:0000313" key="8">
    <source>
        <dbReference type="EMBL" id="KKN55943.1"/>
    </source>
</evidence>
<feature type="domain" description="B12-binding" evidence="6">
    <location>
        <begin position="4"/>
        <end position="141"/>
    </location>
</feature>
<dbReference type="InterPro" id="IPR058240">
    <property type="entry name" value="rSAM_sf"/>
</dbReference>
<dbReference type="InterPro" id="IPR034466">
    <property type="entry name" value="Methyltransferase_Class_B"/>
</dbReference>
<dbReference type="AlphaFoldDB" id="A0A0F9UQS1"/>
<dbReference type="Pfam" id="PF04055">
    <property type="entry name" value="Radical_SAM"/>
    <property type="match status" value="1"/>
</dbReference>
<proteinExistence type="predicted"/>
<dbReference type="EMBL" id="LAZR01000865">
    <property type="protein sequence ID" value="KKN55943.1"/>
    <property type="molecule type" value="Genomic_DNA"/>
</dbReference>
<dbReference type="SUPFAM" id="SSF52242">
    <property type="entry name" value="Cobalamin (vitamin B12)-binding domain"/>
    <property type="match status" value="1"/>
</dbReference>
<dbReference type="InterPro" id="IPR023404">
    <property type="entry name" value="rSAM_horseshoe"/>
</dbReference>
<evidence type="ECO:0000256" key="5">
    <source>
        <dbReference type="ARBA" id="ARBA00023014"/>
    </source>
</evidence>
<protein>
    <submittedName>
        <fullName evidence="8">Uncharacterized protein</fullName>
    </submittedName>
</protein>
<name>A0A0F9UQS1_9ZZZZ</name>
<dbReference type="Gene3D" id="3.40.50.280">
    <property type="entry name" value="Cobalamin-binding domain"/>
    <property type="match status" value="1"/>
</dbReference>
<comment type="cofactor">
    <cofactor evidence="1">
        <name>[4Fe-4S] cluster</name>
        <dbReference type="ChEBI" id="CHEBI:49883"/>
    </cofactor>
</comment>
<dbReference type="SUPFAM" id="SSF102114">
    <property type="entry name" value="Radical SAM enzymes"/>
    <property type="match status" value="1"/>
</dbReference>
<evidence type="ECO:0000256" key="4">
    <source>
        <dbReference type="ARBA" id="ARBA00023004"/>
    </source>
</evidence>
<dbReference type="Pfam" id="PF02310">
    <property type="entry name" value="B12-binding"/>
    <property type="match status" value="1"/>
</dbReference>
<evidence type="ECO:0000259" key="6">
    <source>
        <dbReference type="PROSITE" id="PS51332"/>
    </source>
</evidence>
<dbReference type="GO" id="GO:0046872">
    <property type="term" value="F:metal ion binding"/>
    <property type="evidence" value="ECO:0007669"/>
    <property type="project" value="UniProtKB-KW"/>
</dbReference>
<feature type="domain" description="Radical SAM core" evidence="7">
    <location>
        <begin position="198"/>
        <end position="428"/>
    </location>
</feature>
<evidence type="ECO:0000256" key="2">
    <source>
        <dbReference type="ARBA" id="ARBA00022691"/>
    </source>
</evidence>
<keyword evidence="2" id="KW-0949">S-adenosyl-L-methionine</keyword>
<dbReference type="SFLD" id="SFLDG01123">
    <property type="entry name" value="methyltransferase_(Class_B)"/>
    <property type="match status" value="1"/>
</dbReference>
<dbReference type="Gene3D" id="3.80.30.20">
    <property type="entry name" value="tm_1862 like domain"/>
    <property type="match status" value="1"/>
</dbReference>
<dbReference type="InterPro" id="IPR036724">
    <property type="entry name" value="Cobalamin-bd_sf"/>
</dbReference>
<dbReference type="CDD" id="cd02068">
    <property type="entry name" value="radical_SAM_B12_BD"/>
    <property type="match status" value="1"/>
</dbReference>
<organism evidence="8">
    <name type="scientific">marine sediment metagenome</name>
    <dbReference type="NCBI Taxonomy" id="412755"/>
    <lineage>
        <taxon>unclassified sequences</taxon>
        <taxon>metagenomes</taxon>
        <taxon>ecological metagenomes</taxon>
    </lineage>
</organism>
<dbReference type="InterPro" id="IPR007197">
    <property type="entry name" value="rSAM"/>
</dbReference>
<dbReference type="InterPro" id="IPR006638">
    <property type="entry name" value="Elp3/MiaA/NifB-like_rSAM"/>
</dbReference>
<gene>
    <name evidence="8" type="ORF">LCGC14_0577410</name>
</gene>
<dbReference type="SFLD" id="SFLDG01082">
    <property type="entry name" value="B12-binding_domain_containing"/>
    <property type="match status" value="1"/>
</dbReference>
<dbReference type="InterPro" id="IPR006158">
    <property type="entry name" value="Cobalamin-bd"/>
</dbReference>
<dbReference type="InterPro" id="IPR051198">
    <property type="entry name" value="BchE-like"/>
</dbReference>
<sequence length="466" mass="53370">MNERFKVLLINISLRPKSERLFFPIGFAYIATAISRAGFEFEILDLDILRLSDAELEIQIKNAKFNVVAMGCIVTGYKYIKKICELIKKYHDIPIIIGNSVATSIPHILLNKTEADIGVIGEGDITVVELLSALRDKTPIEDVKGIFFKNKGKVVFTEERELINSLDDIPIINYDLFDIDVYLERFKLSISEPYPMEFDKIKALPINTARGCPFQCTFCFHVFKGKKYRHRSVENLINEIVILKEKYGLNYVQFADELSLFSKKHAENLADNFIKKKLNIFWTADCRAGFIKENDIELAKKLKLAGCVSLEYSLESADETILKAMDKQIKIHDFEVQTKILHEVGINPGTSIVIGYPQETPETLQKTFDCCLKCKIYPSAGYLLPQPGTPIYNIAIEMGLIKDEEEYLLKMGDRQDFIINFTKMSQEDIESITKKNLKKISKTLNLGLKEENLIKTGHYIQKDFRK</sequence>
<dbReference type="GO" id="GO:0031419">
    <property type="term" value="F:cobalamin binding"/>
    <property type="evidence" value="ECO:0007669"/>
    <property type="project" value="InterPro"/>
</dbReference>